<evidence type="ECO:0000259" key="16">
    <source>
        <dbReference type="Pfam" id="PF08543"/>
    </source>
</evidence>
<protein>
    <recommendedName>
        <fullName evidence="7">Hydroxymethylpyrimidine/phosphomethylpyrimidine kinase</fullName>
        <ecNumber evidence="5">2.7.1.49</ecNumber>
        <ecNumber evidence="6">2.7.4.7</ecNumber>
    </recommendedName>
    <alternativeName>
        <fullName evidence="14">Hydroxymethylpyrimidine kinase</fullName>
    </alternativeName>
    <alternativeName>
        <fullName evidence="15">Hydroxymethylpyrimidine phosphate kinase</fullName>
    </alternativeName>
</protein>
<keyword evidence="9" id="KW-0547">Nucleotide-binding</keyword>
<dbReference type="CDD" id="cd01169">
    <property type="entry name" value="HMPP_kinase"/>
    <property type="match status" value="1"/>
</dbReference>
<sequence length="277" mass="29306">MTDARIPRALTIAGSDSGGGAGIQADLKTFQELGVYGMSALTAVTVQNTLGVHGVYPLPPEAATEQIEAVGGDIGVDALKTGMLFNAEIIRLVADRIRVFGWERVVVDPVMIAKGGAELLRTEAVDALKRELLPLAMVVTPNIPEAEVLAGMGIRTRHDCREAARRIGGLGPRIVIIKGGHGSFEEDGDQVVDLVYDGTGFTELSAKRVNTVHTHGTGCTFSAAITAGLAQGLSAFDAIQSGRLFIQAAIEDGLNLGQGQGPTNHWAYNRRRQEVLQ</sequence>
<dbReference type="GO" id="GO:0005524">
    <property type="term" value="F:ATP binding"/>
    <property type="evidence" value="ECO:0007669"/>
    <property type="project" value="UniProtKB-KW"/>
</dbReference>
<evidence type="ECO:0000256" key="1">
    <source>
        <dbReference type="ARBA" id="ARBA00000151"/>
    </source>
</evidence>
<proteinExistence type="inferred from homology"/>
<accession>A0A1B2DYA6</accession>
<dbReference type="AlphaFoldDB" id="A0A1B2DYA6"/>
<evidence type="ECO:0000256" key="13">
    <source>
        <dbReference type="ARBA" id="ARBA00037917"/>
    </source>
</evidence>
<comment type="pathway">
    <text evidence="3">Cofactor biosynthesis; thiamine diphosphate biosynthesis; 4-amino-2-methyl-5-diphosphomethylpyrimidine from 5-amino-1-(5-phospho-D-ribosyl)imidazole: step 3/3.</text>
</comment>
<keyword evidence="12" id="KW-0784">Thiamine biosynthesis</keyword>
<dbReference type="GO" id="GO:0008902">
    <property type="term" value="F:hydroxymethylpyrimidine kinase activity"/>
    <property type="evidence" value="ECO:0007669"/>
    <property type="project" value="UniProtKB-EC"/>
</dbReference>
<dbReference type="NCBIfam" id="TIGR00097">
    <property type="entry name" value="HMP-P_kinase"/>
    <property type="match status" value="1"/>
</dbReference>
<dbReference type="PANTHER" id="PTHR20858">
    <property type="entry name" value="PHOSPHOMETHYLPYRIMIDINE KINASE"/>
    <property type="match status" value="1"/>
</dbReference>
<keyword evidence="11" id="KW-0067">ATP-binding</keyword>
<dbReference type="SUPFAM" id="SSF53613">
    <property type="entry name" value="Ribokinase-like"/>
    <property type="match status" value="1"/>
</dbReference>
<evidence type="ECO:0000256" key="9">
    <source>
        <dbReference type="ARBA" id="ARBA00022741"/>
    </source>
</evidence>
<dbReference type="Gene3D" id="3.40.1190.20">
    <property type="match status" value="1"/>
</dbReference>
<dbReference type="EC" id="2.7.1.49" evidence="5"/>
<feature type="domain" description="Pyridoxamine kinase/Phosphomethylpyrimidine kinase" evidence="16">
    <location>
        <begin position="16"/>
        <end position="264"/>
    </location>
</feature>
<evidence type="ECO:0000256" key="4">
    <source>
        <dbReference type="ARBA" id="ARBA00009879"/>
    </source>
</evidence>
<evidence type="ECO:0000256" key="6">
    <source>
        <dbReference type="ARBA" id="ARBA00012963"/>
    </source>
</evidence>
<dbReference type="GO" id="GO:0009228">
    <property type="term" value="P:thiamine biosynthetic process"/>
    <property type="evidence" value="ECO:0007669"/>
    <property type="project" value="UniProtKB-KW"/>
</dbReference>
<comment type="catalytic activity">
    <reaction evidence="2">
        <text>4-amino-2-methyl-5-(phosphooxymethyl)pyrimidine + ATP = 4-amino-2-methyl-5-(diphosphooxymethyl)pyrimidine + ADP</text>
        <dbReference type="Rhea" id="RHEA:19893"/>
        <dbReference type="ChEBI" id="CHEBI:30616"/>
        <dbReference type="ChEBI" id="CHEBI:57841"/>
        <dbReference type="ChEBI" id="CHEBI:58354"/>
        <dbReference type="ChEBI" id="CHEBI:456216"/>
        <dbReference type="EC" id="2.7.4.7"/>
    </reaction>
</comment>
<dbReference type="RefSeq" id="WP_099477360.1">
    <property type="nucleotide sequence ID" value="NZ_CP016809.1"/>
</dbReference>
<dbReference type="EMBL" id="CP016809">
    <property type="protein sequence ID" value="ANY72728.1"/>
    <property type="molecule type" value="Genomic_DNA"/>
</dbReference>
<evidence type="ECO:0000256" key="5">
    <source>
        <dbReference type="ARBA" id="ARBA00012135"/>
    </source>
</evidence>
<evidence type="ECO:0000313" key="17">
    <source>
        <dbReference type="EMBL" id="ANY72728.1"/>
    </source>
</evidence>
<dbReference type="GO" id="GO:0008972">
    <property type="term" value="F:phosphomethylpyrimidine kinase activity"/>
    <property type="evidence" value="ECO:0007669"/>
    <property type="project" value="UniProtKB-EC"/>
</dbReference>
<evidence type="ECO:0000256" key="11">
    <source>
        <dbReference type="ARBA" id="ARBA00022840"/>
    </source>
</evidence>
<evidence type="ECO:0000256" key="12">
    <source>
        <dbReference type="ARBA" id="ARBA00022977"/>
    </source>
</evidence>
<evidence type="ECO:0000256" key="7">
    <source>
        <dbReference type="ARBA" id="ARBA00019161"/>
    </source>
</evidence>
<evidence type="ECO:0000256" key="3">
    <source>
        <dbReference type="ARBA" id="ARBA00004769"/>
    </source>
</evidence>
<dbReference type="GO" id="GO:0005829">
    <property type="term" value="C:cytosol"/>
    <property type="evidence" value="ECO:0007669"/>
    <property type="project" value="TreeGrafter"/>
</dbReference>
<comment type="pathway">
    <text evidence="13">Cofactor biosynthesis; thiamine diphosphate biosynthesis; 4-amino-2-methyl-5-diphosphomethylpyrimidine from 5-amino-1-(5-phospho-D-ribosyl)imidazole: step 2/3.</text>
</comment>
<gene>
    <name evidence="17" type="ORF">BBD41_09070</name>
</gene>
<dbReference type="InterPro" id="IPR029056">
    <property type="entry name" value="Ribokinase-like"/>
</dbReference>
<comment type="catalytic activity">
    <reaction evidence="1">
        <text>4-amino-5-hydroxymethyl-2-methylpyrimidine + ATP = 4-amino-2-methyl-5-(phosphooxymethyl)pyrimidine + ADP + H(+)</text>
        <dbReference type="Rhea" id="RHEA:23096"/>
        <dbReference type="ChEBI" id="CHEBI:15378"/>
        <dbReference type="ChEBI" id="CHEBI:16892"/>
        <dbReference type="ChEBI" id="CHEBI:30616"/>
        <dbReference type="ChEBI" id="CHEBI:58354"/>
        <dbReference type="ChEBI" id="CHEBI:456216"/>
        <dbReference type="EC" id="2.7.1.49"/>
    </reaction>
</comment>
<organism evidence="17">
    <name type="scientific">Paenibacillus ihbetae</name>
    <dbReference type="NCBI Taxonomy" id="1870820"/>
    <lineage>
        <taxon>Bacteria</taxon>
        <taxon>Bacillati</taxon>
        <taxon>Bacillota</taxon>
        <taxon>Bacilli</taxon>
        <taxon>Bacillales</taxon>
        <taxon>Paenibacillaceae</taxon>
        <taxon>Paenibacillus</taxon>
    </lineage>
</organism>
<evidence type="ECO:0000256" key="10">
    <source>
        <dbReference type="ARBA" id="ARBA00022777"/>
    </source>
</evidence>
<dbReference type="EC" id="2.7.4.7" evidence="6"/>
<dbReference type="InterPro" id="IPR013749">
    <property type="entry name" value="PM/HMP-P_kinase-1"/>
</dbReference>
<name>A0A1B2DYA6_9BACL</name>
<reference evidence="17" key="1">
    <citation type="submission" date="2016-08" db="EMBL/GenBank/DDBJ databases">
        <title>Complete Genome Seqeunce of Paenibacillus sp. nov. IHBB 9852 from high altitute lake of Indian trans-Himalayas.</title>
        <authorList>
            <person name="Kiran S."/>
            <person name="Swarnkar M.K."/>
            <person name="Rana A."/>
            <person name="Tewari R."/>
            <person name="Gulati A."/>
        </authorList>
    </citation>
    <scope>NUCLEOTIDE SEQUENCE [LARGE SCALE GENOMIC DNA]</scope>
    <source>
        <strain evidence="17">IHBB 9852</strain>
    </source>
</reference>
<dbReference type="Pfam" id="PF08543">
    <property type="entry name" value="Phos_pyr_kin"/>
    <property type="match status" value="1"/>
</dbReference>
<keyword evidence="10 17" id="KW-0418">Kinase</keyword>
<comment type="similarity">
    <text evidence="4">Belongs to the ThiD family.</text>
</comment>
<dbReference type="PANTHER" id="PTHR20858:SF17">
    <property type="entry name" value="HYDROXYMETHYLPYRIMIDINE_PHOSPHOMETHYLPYRIMIDINE KINASE THI20-RELATED"/>
    <property type="match status" value="1"/>
</dbReference>
<evidence type="ECO:0000256" key="2">
    <source>
        <dbReference type="ARBA" id="ARBA00000565"/>
    </source>
</evidence>
<dbReference type="FunFam" id="3.40.1190.20:FF:000003">
    <property type="entry name" value="Phosphomethylpyrimidine kinase ThiD"/>
    <property type="match status" value="1"/>
</dbReference>
<evidence type="ECO:0000256" key="15">
    <source>
        <dbReference type="ARBA" id="ARBA00043176"/>
    </source>
</evidence>
<dbReference type="InterPro" id="IPR004399">
    <property type="entry name" value="HMP/HMP-P_kinase_dom"/>
</dbReference>
<keyword evidence="8" id="KW-0808">Transferase</keyword>
<evidence type="ECO:0000256" key="8">
    <source>
        <dbReference type="ARBA" id="ARBA00022679"/>
    </source>
</evidence>
<dbReference type="KEGG" id="pib:BBD41_09070"/>
<evidence type="ECO:0000256" key="14">
    <source>
        <dbReference type="ARBA" id="ARBA00042102"/>
    </source>
</evidence>